<feature type="repeat" description="TPR" evidence="4">
    <location>
        <begin position="242"/>
        <end position="275"/>
    </location>
</feature>
<dbReference type="Gene3D" id="1.25.40.10">
    <property type="entry name" value="Tetratricopeptide repeat domain"/>
    <property type="match status" value="1"/>
</dbReference>
<dbReference type="OrthoDB" id="20727at2759"/>
<dbReference type="EMBL" id="CAJOBC010005666">
    <property type="protein sequence ID" value="CAF3871723.1"/>
    <property type="molecule type" value="Genomic_DNA"/>
</dbReference>
<dbReference type="Proteomes" id="UP000677228">
    <property type="component" value="Unassembled WGS sequence"/>
</dbReference>
<dbReference type="PROSITE" id="PS50005">
    <property type="entry name" value="TPR"/>
    <property type="match status" value="2"/>
</dbReference>
<dbReference type="Proteomes" id="UP000681722">
    <property type="component" value="Unassembled WGS sequence"/>
</dbReference>
<dbReference type="EMBL" id="CAJNOK010011970">
    <property type="protein sequence ID" value="CAF1152842.1"/>
    <property type="molecule type" value="Genomic_DNA"/>
</dbReference>
<dbReference type="SUPFAM" id="SSF48452">
    <property type="entry name" value="TPR-like"/>
    <property type="match status" value="1"/>
</dbReference>
<gene>
    <name evidence="5" type="ORF">GPM918_LOCUS19044</name>
    <name evidence="6" type="ORF">OVA965_LOCUS21693</name>
    <name evidence="7" type="ORF">SRO942_LOCUS19041</name>
    <name evidence="8" type="ORF">TMI583_LOCUS22401</name>
</gene>
<name>A0A814PK38_9BILA</name>
<dbReference type="Pfam" id="PF13424">
    <property type="entry name" value="TPR_12"/>
    <property type="match status" value="1"/>
</dbReference>
<evidence type="ECO:0000256" key="3">
    <source>
        <dbReference type="PROSITE-ProRule" id="PRU00023"/>
    </source>
</evidence>
<dbReference type="Pfam" id="PF12796">
    <property type="entry name" value="Ank_2"/>
    <property type="match status" value="1"/>
</dbReference>
<dbReference type="Gene3D" id="1.25.40.20">
    <property type="entry name" value="Ankyrin repeat-containing domain"/>
    <property type="match status" value="1"/>
</dbReference>
<dbReference type="EMBL" id="CAJNOQ010005666">
    <property type="protein sequence ID" value="CAF1107105.1"/>
    <property type="molecule type" value="Genomic_DNA"/>
</dbReference>
<dbReference type="Pfam" id="PF13637">
    <property type="entry name" value="Ank_4"/>
    <property type="match status" value="1"/>
</dbReference>
<evidence type="ECO:0000256" key="2">
    <source>
        <dbReference type="ARBA" id="ARBA00023043"/>
    </source>
</evidence>
<dbReference type="SMART" id="SM00028">
    <property type="entry name" value="TPR"/>
    <property type="match status" value="3"/>
</dbReference>
<reference evidence="5" key="1">
    <citation type="submission" date="2021-02" db="EMBL/GenBank/DDBJ databases">
        <authorList>
            <person name="Nowell W R."/>
        </authorList>
    </citation>
    <scope>NUCLEOTIDE SEQUENCE</scope>
</reference>
<dbReference type="PROSITE" id="PS50297">
    <property type="entry name" value="ANK_REP_REGION"/>
    <property type="match status" value="1"/>
</dbReference>
<evidence type="ECO:0000256" key="1">
    <source>
        <dbReference type="ARBA" id="ARBA00022737"/>
    </source>
</evidence>
<dbReference type="Proteomes" id="UP000682733">
    <property type="component" value="Unassembled WGS sequence"/>
</dbReference>
<accession>A0A814PK38</accession>
<dbReference type="InterPro" id="IPR011990">
    <property type="entry name" value="TPR-like_helical_dom_sf"/>
</dbReference>
<evidence type="ECO:0000313" key="9">
    <source>
        <dbReference type="Proteomes" id="UP000663829"/>
    </source>
</evidence>
<evidence type="ECO:0000256" key="4">
    <source>
        <dbReference type="PROSITE-ProRule" id="PRU00339"/>
    </source>
</evidence>
<keyword evidence="1" id="KW-0677">Repeat</keyword>
<dbReference type="PROSITE" id="PS50088">
    <property type="entry name" value="ANK_REPEAT"/>
    <property type="match status" value="1"/>
</dbReference>
<evidence type="ECO:0000313" key="8">
    <source>
        <dbReference type="EMBL" id="CAF3961686.1"/>
    </source>
</evidence>
<evidence type="ECO:0000313" key="5">
    <source>
        <dbReference type="EMBL" id="CAF1107105.1"/>
    </source>
</evidence>
<dbReference type="SUPFAM" id="SSF48403">
    <property type="entry name" value="Ankyrin repeat"/>
    <property type="match status" value="1"/>
</dbReference>
<dbReference type="EMBL" id="CAJOBA010031967">
    <property type="protein sequence ID" value="CAF3961686.1"/>
    <property type="molecule type" value="Genomic_DNA"/>
</dbReference>
<dbReference type="InterPro" id="IPR019734">
    <property type="entry name" value="TPR_rpt"/>
</dbReference>
<dbReference type="PANTHER" id="PTHR24198">
    <property type="entry name" value="ANKYRIN REPEAT AND PROTEIN KINASE DOMAIN-CONTAINING PROTEIN"/>
    <property type="match status" value="1"/>
</dbReference>
<keyword evidence="2 3" id="KW-0040">ANK repeat</keyword>
<keyword evidence="9" id="KW-1185">Reference proteome</keyword>
<dbReference type="InterPro" id="IPR002110">
    <property type="entry name" value="Ankyrin_rpt"/>
</dbReference>
<dbReference type="AlphaFoldDB" id="A0A814PK38"/>
<dbReference type="PANTHER" id="PTHR24198:SF165">
    <property type="entry name" value="ANKYRIN REPEAT-CONTAINING PROTEIN-RELATED"/>
    <property type="match status" value="1"/>
</dbReference>
<comment type="caution">
    <text evidence="5">The sequence shown here is derived from an EMBL/GenBank/DDBJ whole genome shotgun (WGS) entry which is preliminary data.</text>
</comment>
<dbReference type="InterPro" id="IPR036770">
    <property type="entry name" value="Ankyrin_rpt-contain_sf"/>
</dbReference>
<feature type="repeat" description="TPR" evidence="4">
    <location>
        <begin position="282"/>
        <end position="315"/>
    </location>
</feature>
<dbReference type="SMART" id="SM00248">
    <property type="entry name" value="ANK"/>
    <property type="match status" value="4"/>
</dbReference>
<keyword evidence="4" id="KW-0802">TPR repeat</keyword>
<organism evidence="5 9">
    <name type="scientific">Didymodactylos carnosus</name>
    <dbReference type="NCBI Taxonomy" id="1234261"/>
    <lineage>
        <taxon>Eukaryota</taxon>
        <taxon>Metazoa</taxon>
        <taxon>Spiralia</taxon>
        <taxon>Gnathifera</taxon>
        <taxon>Rotifera</taxon>
        <taxon>Eurotatoria</taxon>
        <taxon>Bdelloidea</taxon>
        <taxon>Philodinida</taxon>
        <taxon>Philodinidae</taxon>
        <taxon>Didymodactylos</taxon>
    </lineage>
</organism>
<evidence type="ECO:0000313" key="7">
    <source>
        <dbReference type="EMBL" id="CAF3871723.1"/>
    </source>
</evidence>
<proteinExistence type="predicted"/>
<sequence length="341" mass="38740">MIFGFSFKLSSDVYGTLLHVAVINSFQYVYVRLLLMQGADPCAQDRDGYTPAHYAVEKDDVEMLKALIVRIHPDVKTFSESKDLDGDTTLHYAVARNNLALTTFLITECLADVNGGETSRPSPLDVAIFNNHPEIKEFLLLNNAKSRFNIKCIKFKSDDPQQDIQVNLEGLTLADTPITSTFSEINRSHKQKNSSLQLDDLSKQAAEFNKNNDYDNTLKCYQQMVNIYLENSESEMVDSEVAKIYNSIAVVYHRQHNYNMALTYYKKAVECVLTTTNYSQLGDYYENIGLTYATQNKNAAALENFQNSLNVRRSNLQPDQTAIERIEKFIENVKGNIRSTN</sequence>
<evidence type="ECO:0000313" key="6">
    <source>
        <dbReference type="EMBL" id="CAF1152842.1"/>
    </source>
</evidence>
<feature type="repeat" description="ANK" evidence="3">
    <location>
        <begin position="47"/>
        <end position="68"/>
    </location>
</feature>
<dbReference type="Proteomes" id="UP000663829">
    <property type="component" value="Unassembled WGS sequence"/>
</dbReference>
<protein>
    <submittedName>
        <fullName evidence="5">Uncharacterized protein</fullName>
    </submittedName>
</protein>